<dbReference type="OrthoDB" id="7057681at2"/>
<evidence type="ECO:0000313" key="3">
    <source>
        <dbReference type="Proteomes" id="UP000276634"/>
    </source>
</evidence>
<feature type="signal peptide" evidence="1">
    <location>
        <begin position="1"/>
        <end position="27"/>
    </location>
</feature>
<gene>
    <name evidence="2" type="ORF">EDC57_1813</name>
</gene>
<dbReference type="RefSeq" id="WP_123401526.1">
    <property type="nucleotide sequence ID" value="NZ_RJVI01000002.1"/>
</dbReference>
<dbReference type="AlphaFoldDB" id="A0A3N1Y5N4"/>
<evidence type="ECO:0000313" key="2">
    <source>
        <dbReference type="EMBL" id="ROR32607.1"/>
    </source>
</evidence>
<proteinExistence type="predicted"/>
<sequence>MRGRGAGAGRALGAALAASLLAAPAPAAKPPAGRVSLEAAAGAFVWREEDAHGRRILEERGPVLSLALVHDNLGRGAPGLIFHARAALWGGEVDYDGETQDGTPLVTRTGYRGWEVAYGIGRRAAPGPRLRLDLMATAGYAGWRRRLGDGVDARGRSAVGYVERYRVPWVRLAAGVGVPGGPWLRLGLRRDLEVAETVGSPFDVRLAPRPRTVPFVGLELAPAGGRTALRLSWEGRRWDASAPAASGVGPVFQPRVEGGVWVLALRRRLGPAP</sequence>
<organism evidence="2 3">
    <name type="scientific">Inmirania thermothiophila</name>
    <dbReference type="NCBI Taxonomy" id="1750597"/>
    <lineage>
        <taxon>Bacteria</taxon>
        <taxon>Pseudomonadati</taxon>
        <taxon>Pseudomonadota</taxon>
        <taxon>Gammaproteobacteria</taxon>
        <taxon>Chromatiales</taxon>
        <taxon>Ectothiorhodospiraceae</taxon>
        <taxon>Inmirania</taxon>
    </lineage>
</organism>
<evidence type="ECO:0000256" key="1">
    <source>
        <dbReference type="SAM" id="SignalP"/>
    </source>
</evidence>
<protein>
    <submittedName>
        <fullName evidence="2">Uncharacterized protein</fullName>
    </submittedName>
</protein>
<feature type="chain" id="PRO_5017943605" evidence="1">
    <location>
        <begin position="28"/>
        <end position="273"/>
    </location>
</feature>
<name>A0A3N1Y5N4_9GAMM</name>
<dbReference type="EMBL" id="RJVI01000002">
    <property type="protein sequence ID" value="ROR32607.1"/>
    <property type="molecule type" value="Genomic_DNA"/>
</dbReference>
<comment type="caution">
    <text evidence="2">The sequence shown here is derived from an EMBL/GenBank/DDBJ whole genome shotgun (WGS) entry which is preliminary data.</text>
</comment>
<keyword evidence="3" id="KW-1185">Reference proteome</keyword>
<reference evidence="2 3" key="1">
    <citation type="submission" date="2018-11" db="EMBL/GenBank/DDBJ databases">
        <title>Genomic Encyclopedia of Type Strains, Phase IV (KMG-IV): sequencing the most valuable type-strain genomes for metagenomic binning, comparative biology and taxonomic classification.</title>
        <authorList>
            <person name="Goeker M."/>
        </authorList>
    </citation>
    <scope>NUCLEOTIDE SEQUENCE [LARGE SCALE GENOMIC DNA]</scope>
    <source>
        <strain evidence="2 3">DSM 100275</strain>
    </source>
</reference>
<dbReference type="Proteomes" id="UP000276634">
    <property type="component" value="Unassembled WGS sequence"/>
</dbReference>
<keyword evidence="1" id="KW-0732">Signal</keyword>
<accession>A0A3N1Y5N4</accession>